<dbReference type="InterPro" id="IPR011009">
    <property type="entry name" value="Kinase-like_dom_sf"/>
</dbReference>
<dbReference type="AlphaFoldDB" id="A0A0L0F715"/>
<dbReference type="Proteomes" id="UP000054560">
    <property type="component" value="Unassembled WGS sequence"/>
</dbReference>
<gene>
    <name evidence="3" type="ORF">SARC_15012</name>
</gene>
<accession>A0A0L0F715</accession>
<dbReference type="SUPFAM" id="SSF56112">
    <property type="entry name" value="Protein kinase-like (PK-like)"/>
    <property type="match status" value="1"/>
</dbReference>
<dbReference type="Gene3D" id="3.30.200.20">
    <property type="entry name" value="Phosphorylase Kinase, domain 1"/>
    <property type="match status" value="1"/>
</dbReference>
<feature type="region of interest" description="Disordered" evidence="2">
    <location>
        <begin position="287"/>
        <end position="309"/>
    </location>
</feature>
<feature type="compositionally biased region" description="Polar residues" evidence="2">
    <location>
        <begin position="207"/>
        <end position="225"/>
    </location>
</feature>
<feature type="compositionally biased region" description="Low complexity" evidence="2">
    <location>
        <begin position="120"/>
        <end position="157"/>
    </location>
</feature>
<dbReference type="GeneID" id="25915516"/>
<feature type="compositionally biased region" description="Basic and acidic residues" evidence="2">
    <location>
        <begin position="191"/>
        <end position="202"/>
    </location>
</feature>
<feature type="binding site" evidence="1">
    <location>
        <position position="344"/>
    </location>
    <ligand>
        <name>ATP</name>
        <dbReference type="ChEBI" id="CHEBI:30616"/>
    </ligand>
</feature>
<dbReference type="GO" id="GO:0005524">
    <property type="term" value="F:ATP binding"/>
    <property type="evidence" value="ECO:0007669"/>
    <property type="project" value="UniProtKB-UniRule"/>
</dbReference>
<evidence type="ECO:0008006" key="5">
    <source>
        <dbReference type="Google" id="ProtNLM"/>
    </source>
</evidence>
<keyword evidence="1" id="KW-0067">ATP-binding</keyword>
<feature type="region of interest" description="Disordered" evidence="2">
    <location>
        <begin position="1"/>
        <end position="68"/>
    </location>
</feature>
<feature type="compositionally biased region" description="Low complexity" evidence="2">
    <location>
        <begin position="164"/>
        <end position="179"/>
    </location>
</feature>
<reference evidence="3 4" key="1">
    <citation type="submission" date="2011-02" db="EMBL/GenBank/DDBJ databases">
        <title>The Genome Sequence of Sphaeroforma arctica JP610.</title>
        <authorList>
            <consortium name="The Broad Institute Genome Sequencing Platform"/>
            <person name="Russ C."/>
            <person name="Cuomo C."/>
            <person name="Young S.K."/>
            <person name="Zeng Q."/>
            <person name="Gargeya S."/>
            <person name="Alvarado L."/>
            <person name="Berlin A."/>
            <person name="Chapman S.B."/>
            <person name="Chen Z."/>
            <person name="Freedman E."/>
            <person name="Gellesch M."/>
            <person name="Goldberg J."/>
            <person name="Griggs A."/>
            <person name="Gujja S."/>
            <person name="Heilman E."/>
            <person name="Heiman D."/>
            <person name="Howarth C."/>
            <person name="Mehta T."/>
            <person name="Neiman D."/>
            <person name="Pearson M."/>
            <person name="Roberts A."/>
            <person name="Saif S."/>
            <person name="Shea T."/>
            <person name="Shenoy N."/>
            <person name="Sisk P."/>
            <person name="Stolte C."/>
            <person name="Sykes S."/>
            <person name="White J."/>
            <person name="Yandava C."/>
            <person name="Burger G."/>
            <person name="Gray M.W."/>
            <person name="Holland P.W.H."/>
            <person name="King N."/>
            <person name="Lang F.B.F."/>
            <person name="Roger A.J."/>
            <person name="Ruiz-Trillo I."/>
            <person name="Haas B."/>
            <person name="Nusbaum C."/>
            <person name="Birren B."/>
        </authorList>
    </citation>
    <scope>NUCLEOTIDE SEQUENCE [LARGE SCALE GENOMIC DNA]</scope>
    <source>
        <strain evidence="3 4">JP610</strain>
    </source>
</reference>
<dbReference type="PROSITE" id="PS00107">
    <property type="entry name" value="PROTEIN_KINASE_ATP"/>
    <property type="match status" value="1"/>
</dbReference>
<dbReference type="STRING" id="667725.A0A0L0F715"/>
<evidence type="ECO:0000313" key="4">
    <source>
        <dbReference type="Proteomes" id="UP000054560"/>
    </source>
</evidence>
<dbReference type="OrthoDB" id="193931at2759"/>
<proteinExistence type="predicted"/>
<dbReference type="RefSeq" id="XP_014146331.1">
    <property type="nucleotide sequence ID" value="XM_014290856.1"/>
</dbReference>
<evidence type="ECO:0000313" key="3">
    <source>
        <dbReference type="EMBL" id="KNC72429.1"/>
    </source>
</evidence>
<evidence type="ECO:0000256" key="2">
    <source>
        <dbReference type="SAM" id="MobiDB-lite"/>
    </source>
</evidence>
<organism evidence="3 4">
    <name type="scientific">Sphaeroforma arctica JP610</name>
    <dbReference type="NCBI Taxonomy" id="667725"/>
    <lineage>
        <taxon>Eukaryota</taxon>
        <taxon>Ichthyosporea</taxon>
        <taxon>Ichthyophonida</taxon>
        <taxon>Sphaeroforma</taxon>
    </lineage>
</organism>
<evidence type="ECO:0000256" key="1">
    <source>
        <dbReference type="PROSITE-ProRule" id="PRU10141"/>
    </source>
</evidence>
<protein>
    <recommendedName>
        <fullName evidence="5">Protein kinase domain-containing protein</fullName>
    </recommendedName>
</protein>
<feature type="region of interest" description="Disordered" evidence="2">
    <location>
        <begin position="90"/>
        <end position="227"/>
    </location>
</feature>
<dbReference type="InterPro" id="IPR017441">
    <property type="entry name" value="Protein_kinase_ATP_BS"/>
</dbReference>
<feature type="compositionally biased region" description="Polar residues" evidence="2">
    <location>
        <begin position="39"/>
        <end position="50"/>
    </location>
</feature>
<keyword evidence="4" id="KW-1185">Reference proteome</keyword>
<sequence>MSNATTPRQGALNVLTCSNPGGVFDPALRSPSGPERGTSAYTINPTSPNSMRRIPHTNAPEGAIPSAHRTSVASISLVSKSMASSIADTFMQQQQQQQHGGGPVHAQLKGGRSGLRQQKSSGSVGSVGSIGTIGPRGSQPNLDQLLQQNMQQQSQHNKGLQYNSAQQQSLAQLTSQQQLRLPSRVRRSSHARSDTGGHESTSKHKQSLVQLPNQGLTTSRSTGQMMGNRRKSMDVACMSQGVNIDELPAVKKESSVLSMRRSRSSTFSLWGDKKEKKNPADEFKKIEGKQRTLSVTSKDKDNNPSSGETRVVGDYILGETIGKGRYSIVKIASHRITKEKVAVKIVNKRKLSKEDLRVLKRYFFTTK</sequence>
<name>A0A0L0F715_9EUKA</name>
<dbReference type="EMBL" id="KQ247061">
    <property type="protein sequence ID" value="KNC72429.1"/>
    <property type="molecule type" value="Genomic_DNA"/>
</dbReference>
<keyword evidence="1" id="KW-0547">Nucleotide-binding</keyword>